<feature type="transmembrane region" description="Helical" evidence="9">
    <location>
        <begin position="213"/>
        <end position="235"/>
    </location>
</feature>
<reference evidence="10 11" key="1">
    <citation type="submission" date="2021-05" db="EMBL/GenBank/DDBJ databases">
        <title>Fusibacter ferrireducens sp. nov., an anaerobic, sulfur- and Fe-reducing bacterium isolated from the mangrove sediment.</title>
        <authorList>
            <person name="Qiu D."/>
        </authorList>
    </citation>
    <scope>NUCLEOTIDE SEQUENCE [LARGE SCALE GENOMIC DNA]</scope>
    <source>
        <strain evidence="10 11">DSM 12116</strain>
    </source>
</reference>
<accession>A0ABS5PPX0</accession>
<dbReference type="Pfam" id="PF01594">
    <property type="entry name" value="AI-2E_transport"/>
    <property type="match status" value="1"/>
</dbReference>
<evidence type="ECO:0000256" key="7">
    <source>
        <dbReference type="ARBA" id="ARBA00023136"/>
    </source>
</evidence>
<feature type="transmembrane region" description="Helical" evidence="9">
    <location>
        <begin position="315"/>
        <end position="342"/>
    </location>
</feature>
<feature type="transmembrane region" description="Helical" evidence="9">
    <location>
        <begin position="76"/>
        <end position="97"/>
    </location>
</feature>
<feature type="transmembrane region" description="Helical" evidence="9">
    <location>
        <begin position="279"/>
        <end position="295"/>
    </location>
</feature>
<evidence type="ECO:0000313" key="10">
    <source>
        <dbReference type="EMBL" id="MBS7527213.1"/>
    </source>
</evidence>
<dbReference type="PANTHER" id="PTHR21716:SF53">
    <property type="entry name" value="PERMEASE PERM-RELATED"/>
    <property type="match status" value="1"/>
</dbReference>
<comment type="subcellular location">
    <subcellularLocation>
        <location evidence="1">Cell membrane</location>
        <topology evidence="1">Multi-pass membrane protein</topology>
    </subcellularLocation>
</comment>
<feature type="region of interest" description="Disordered" evidence="8">
    <location>
        <begin position="356"/>
        <end position="389"/>
    </location>
</feature>
<feature type="transmembrane region" description="Helical" evidence="9">
    <location>
        <begin position="156"/>
        <end position="178"/>
    </location>
</feature>
<evidence type="ECO:0000256" key="5">
    <source>
        <dbReference type="ARBA" id="ARBA00022692"/>
    </source>
</evidence>
<feature type="transmembrane region" description="Helical" evidence="9">
    <location>
        <begin position="7"/>
        <end position="26"/>
    </location>
</feature>
<keyword evidence="3" id="KW-0813">Transport</keyword>
<evidence type="ECO:0000256" key="3">
    <source>
        <dbReference type="ARBA" id="ARBA00022448"/>
    </source>
</evidence>
<evidence type="ECO:0000256" key="2">
    <source>
        <dbReference type="ARBA" id="ARBA00009773"/>
    </source>
</evidence>
<comment type="caution">
    <text evidence="10">The sequence shown here is derived from an EMBL/GenBank/DDBJ whole genome shotgun (WGS) entry which is preliminary data.</text>
</comment>
<dbReference type="InterPro" id="IPR002549">
    <property type="entry name" value="AI-2E-like"/>
</dbReference>
<keyword evidence="5 9" id="KW-0812">Transmembrane</keyword>
<evidence type="ECO:0000256" key="4">
    <source>
        <dbReference type="ARBA" id="ARBA00022475"/>
    </source>
</evidence>
<feature type="transmembrane region" description="Helical" evidence="9">
    <location>
        <begin position="32"/>
        <end position="56"/>
    </location>
</feature>
<evidence type="ECO:0000256" key="6">
    <source>
        <dbReference type="ARBA" id="ARBA00022989"/>
    </source>
</evidence>
<gene>
    <name evidence="10" type="ORF">KHM83_11025</name>
</gene>
<dbReference type="Proteomes" id="UP000746471">
    <property type="component" value="Unassembled WGS sequence"/>
</dbReference>
<dbReference type="RefSeq" id="WP_213237072.1">
    <property type="nucleotide sequence ID" value="NZ_JAHBCL010000017.1"/>
</dbReference>
<evidence type="ECO:0000256" key="9">
    <source>
        <dbReference type="SAM" id="Phobius"/>
    </source>
</evidence>
<keyword evidence="6 9" id="KW-1133">Transmembrane helix</keyword>
<comment type="similarity">
    <text evidence="2">Belongs to the autoinducer-2 exporter (AI-2E) (TC 2.A.86) family.</text>
</comment>
<keyword evidence="11" id="KW-1185">Reference proteome</keyword>
<sequence>MNLPRKQYIEYVVIFFIVAAIAYWLGRDIDSIKFAIAKFFTLLTPFFIGFAVAYILNAPVSAIEKRLKIKRGWAIAIIYIAFVAIISSALIILTPLLGNNIAGLINDVSRWAVDIPKWVQQFDFGPYEEVITTQMSKLTELLSTLTNSLLRNIVDMLFAVTTTVFNIVLGIIISIYMLSDKQKLQSAFHQLSLAVFKRKRTDQLIAFLKEVNVIFGHFFTGLLVEAIIVGILAAIGLSLMGVRYAPILGLIICLTNMIPYFGAFIGAVPAVLATLMYDPIKAIWVAVFIIVLQQVDGNVIGPRVMGNYIGLEPLWIIFAIAFGGGFGGLLGMILAIPLGAVVKIIITRLVTKNQPAAIDEPSPPDKPDAPDEPGSADKASLPDAPSENR</sequence>
<dbReference type="EMBL" id="JAHBCL010000017">
    <property type="protein sequence ID" value="MBS7527213.1"/>
    <property type="molecule type" value="Genomic_DNA"/>
</dbReference>
<keyword evidence="4" id="KW-1003">Cell membrane</keyword>
<keyword evidence="7 9" id="KW-0472">Membrane</keyword>
<organism evidence="10 11">
    <name type="scientific">Fusibacter paucivorans</name>
    <dbReference type="NCBI Taxonomy" id="76009"/>
    <lineage>
        <taxon>Bacteria</taxon>
        <taxon>Bacillati</taxon>
        <taxon>Bacillota</taxon>
        <taxon>Clostridia</taxon>
        <taxon>Eubacteriales</taxon>
        <taxon>Eubacteriales Family XII. Incertae Sedis</taxon>
        <taxon>Fusibacter</taxon>
    </lineage>
</organism>
<protein>
    <submittedName>
        <fullName evidence="10">AI-2E family transporter</fullName>
    </submittedName>
</protein>
<evidence type="ECO:0000256" key="8">
    <source>
        <dbReference type="SAM" id="MobiDB-lite"/>
    </source>
</evidence>
<feature type="transmembrane region" description="Helical" evidence="9">
    <location>
        <begin position="247"/>
        <end position="272"/>
    </location>
</feature>
<name>A0ABS5PPX0_9FIRM</name>
<dbReference type="PANTHER" id="PTHR21716">
    <property type="entry name" value="TRANSMEMBRANE PROTEIN"/>
    <property type="match status" value="1"/>
</dbReference>
<proteinExistence type="inferred from homology"/>
<evidence type="ECO:0000256" key="1">
    <source>
        <dbReference type="ARBA" id="ARBA00004651"/>
    </source>
</evidence>
<evidence type="ECO:0000313" key="11">
    <source>
        <dbReference type="Proteomes" id="UP000746471"/>
    </source>
</evidence>